<evidence type="ECO:0000313" key="3">
    <source>
        <dbReference type="Proteomes" id="UP000639274"/>
    </source>
</evidence>
<protein>
    <recommendedName>
        <fullName evidence="4">DUF4345 domain-containing protein</fullName>
    </recommendedName>
</protein>
<evidence type="ECO:0000313" key="2">
    <source>
        <dbReference type="EMBL" id="QSX79877.1"/>
    </source>
</evidence>
<dbReference type="Proteomes" id="UP000639274">
    <property type="component" value="Chromosome"/>
</dbReference>
<evidence type="ECO:0000256" key="1">
    <source>
        <dbReference type="SAM" id="Phobius"/>
    </source>
</evidence>
<feature type="transmembrane region" description="Helical" evidence="1">
    <location>
        <begin position="12"/>
        <end position="34"/>
    </location>
</feature>
<keyword evidence="1" id="KW-0472">Membrane</keyword>
<dbReference type="EMBL" id="CP071518">
    <property type="protein sequence ID" value="QSX79877.1"/>
    <property type="molecule type" value="Genomic_DNA"/>
</dbReference>
<dbReference type="KEGG" id="lsf:I8J32_008660"/>
<gene>
    <name evidence="2" type="ORF">I8J32_008660</name>
</gene>
<keyword evidence="1" id="KW-0812">Transmembrane</keyword>
<feature type="transmembrane region" description="Helical" evidence="1">
    <location>
        <begin position="40"/>
        <end position="63"/>
    </location>
</feature>
<sequence length="129" mass="13882">MKASTPFRPRTVVIAVLMLAVGLSSVLLFSLQILQRIPPAPLVTLIHAVLSIGFLVMGGVLVAIWRGHNWARWVCALMVVMGLARALPALLAVESTSVQLLGLLPLLLHVGGASLLFARSSIPWFVRRA</sequence>
<dbReference type="AlphaFoldDB" id="A0A974Y1U9"/>
<feature type="transmembrane region" description="Helical" evidence="1">
    <location>
        <begin position="70"/>
        <end position="92"/>
    </location>
</feature>
<feature type="transmembrane region" description="Helical" evidence="1">
    <location>
        <begin position="98"/>
        <end position="118"/>
    </location>
</feature>
<proteinExistence type="predicted"/>
<dbReference type="RefSeq" id="WP_200610880.1">
    <property type="nucleotide sequence ID" value="NZ_CP071518.1"/>
</dbReference>
<accession>A0A974Y1U9</accession>
<keyword evidence="3" id="KW-1185">Reference proteome</keyword>
<reference evidence="2 3" key="1">
    <citation type="submission" date="2021-03" db="EMBL/GenBank/DDBJ databases">
        <title>Lysobacter sp. nov. isolated from soil of gangwondo yeongwol, south Korea.</title>
        <authorList>
            <person name="Kim K.R."/>
            <person name="Kim K.H."/>
            <person name="Jeon C.O."/>
        </authorList>
    </citation>
    <scope>NUCLEOTIDE SEQUENCE [LARGE SCALE GENOMIC DNA]</scope>
    <source>
        <strain evidence="2 3">R19</strain>
    </source>
</reference>
<keyword evidence="1" id="KW-1133">Transmembrane helix</keyword>
<name>A0A974Y1U9_9GAMM</name>
<evidence type="ECO:0008006" key="4">
    <source>
        <dbReference type="Google" id="ProtNLM"/>
    </source>
</evidence>
<organism evidence="2 3">
    <name type="scientific">Agrilutibacter solisilvae</name>
    <dbReference type="NCBI Taxonomy" id="2763317"/>
    <lineage>
        <taxon>Bacteria</taxon>
        <taxon>Pseudomonadati</taxon>
        <taxon>Pseudomonadota</taxon>
        <taxon>Gammaproteobacteria</taxon>
        <taxon>Lysobacterales</taxon>
        <taxon>Lysobacteraceae</taxon>
        <taxon>Agrilutibacter</taxon>
    </lineage>
</organism>